<dbReference type="AlphaFoldDB" id="A0A4U5UDB4"/>
<keyword evidence="4" id="KW-1185">Reference proteome</keyword>
<dbReference type="InterPro" id="IPR002999">
    <property type="entry name" value="Tudor"/>
</dbReference>
<dbReference type="Gene3D" id="2.40.50.90">
    <property type="match status" value="1"/>
</dbReference>
<protein>
    <submittedName>
        <fullName evidence="3">KH domain-containing protein akap-1</fullName>
    </submittedName>
</protein>
<dbReference type="SUPFAM" id="SSF63748">
    <property type="entry name" value="Tudor/PWWP/MBT"/>
    <property type="match status" value="1"/>
</dbReference>
<dbReference type="InterPro" id="IPR050621">
    <property type="entry name" value="Tudor_domain_containing"/>
</dbReference>
<evidence type="ECO:0000313" key="4">
    <source>
        <dbReference type="Proteomes" id="UP000298787"/>
    </source>
</evidence>
<evidence type="ECO:0000313" key="3">
    <source>
        <dbReference type="EMBL" id="TKS72517.1"/>
    </source>
</evidence>
<dbReference type="PANTHER" id="PTHR22948:SF29">
    <property type="entry name" value="FI02030P-RELATED"/>
    <property type="match status" value="1"/>
</dbReference>
<gene>
    <name evidence="3" type="ORF">D9C73_006593</name>
</gene>
<dbReference type="InterPro" id="IPR035437">
    <property type="entry name" value="SNase_OB-fold_sf"/>
</dbReference>
<dbReference type="Gene3D" id="2.30.30.140">
    <property type="match status" value="1"/>
</dbReference>
<sequence length="236" mass="26285">MNCITIPEFHIRRFEETEVVVSHIVSPGNFYIQHADYATKLQALVADWKASSSYAEQNCIPDIGTQVMGWFPSAGTMVQGSDSNGAGRRTSIKVEVKRLDHGDSACLSLWDIKELTPELAVLPLQAVQVSLANVTPVHGSDWTEEAVGWFQAMVHNRTLYARLYPQGPKVTVELFLEKGKLGAMRRGASLSLRLAQNGHANHSQVRNAGAMKKSTARDKVRKQEPEWEKYLISCYT</sequence>
<dbReference type="STRING" id="240159.A0A4U5UDB4"/>
<feature type="region of interest" description="Disordered" evidence="1">
    <location>
        <begin position="200"/>
        <end position="219"/>
    </location>
</feature>
<dbReference type="Pfam" id="PF00567">
    <property type="entry name" value="TUDOR"/>
    <property type="match status" value="1"/>
</dbReference>
<evidence type="ECO:0000259" key="2">
    <source>
        <dbReference type="Pfam" id="PF00567"/>
    </source>
</evidence>
<feature type="domain" description="Tudor" evidence="2">
    <location>
        <begin position="15"/>
        <end position="133"/>
    </location>
</feature>
<name>A0A4U5UDB4_COLLU</name>
<dbReference type="Proteomes" id="UP000298787">
    <property type="component" value="Chromosome 6"/>
</dbReference>
<proteinExistence type="predicted"/>
<accession>A0A4U5UDB4</accession>
<dbReference type="PANTHER" id="PTHR22948">
    <property type="entry name" value="TUDOR DOMAIN CONTAINING PROTEIN"/>
    <property type="match status" value="1"/>
</dbReference>
<organism evidence="3 4">
    <name type="scientific">Collichthys lucidus</name>
    <name type="common">Big head croaker</name>
    <name type="synonym">Sciaena lucida</name>
    <dbReference type="NCBI Taxonomy" id="240159"/>
    <lineage>
        <taxon>Eukaryota</taxon>
        <taxon>Metazoa</taxon>
        <taxon>Chordata</taxon>
        <taxon>Craniata</taxon>
        <taxon>Vertebrata</taxon>
        <taxon>Euteleostomi</taxon>
        <taxon>Actinopterygii</taxon>
        <taxon>Neopterygii</taxon>
        <taxon>Teleostei</taxon>
        <taxon>Neoteleostei</taxon>
        <taxon>Acanthomorphata</taxon>
        <taxon>Eupercaria</taxon>
        <taxon>Sciaenidae</taxon>
        <taxon>Collichthys</taxon>
    </lineage>
</organism>
<dbReference type="EMBL" id="CM014083">
    <property type="protein sequence ID" value="TKS72517.1"/>
    <property type="molecule type" value="Genomic_DNA"/>
</dbReference>
<evidence type="ECO:0000256" key="1">
    <source>
        <dbReference type="SAM" id="MobiDB-lite"/>
    </source>
</evidence>
<reference evidence="3 4" key="1">
    <citation type="submission" date="2019-01" db="EMBL/GenBank/DDBJ databases">
        <title>Genome Assembly of Collichthys lucidus.</title>
        <authorList>
            <person name="Cai M."/>
            <person name="Xiao S."/>
        </authorList>
    </citation>
    <scope>NUCLEOTIDE SEQUENCE [LARGE SCALE GENOMIC DNA]</scope>
    <source>
        <strain evidence="3">JT15FE1705JMU</strain>
        <tissue evidence="3">Muscle</tissue>
    </source>
</reference>